<dbReference type="Proteomes" id="UP000018465">
    <property type="component" value="Unassembled WGS sequence"/>
</dbReference>
<evidence type="ECO:0000256" key="1">
    <source>
        <dbReference type="SAM" id="MobiDB-lite"/>
    </source>
</evidence>
<evidence type="ECO:0000313" key="3">
    <source>
        <dbReference type="Proteomes" id="UP000018465"/>
    </source>
</evidence>
<gene>
    <name evidence="2" type="ORF">P800_02013</name>
</gene>
<dbReference type="InterPro" id="IPR008964">
    <property type="entry name" value="Invasin/intimin_cell_adhesion"/>
</dbReference>
<evidence type="ECO:0000313" key="2">
    <source>
        <dbReference type="EMBL" id="ESJ94984.1"/>
    </source>
</evidence>
<dbReference type="RefSeq" id="WP_023278690.1">
    <property type="nucleotide sequence ID" value="NZ_KI530561.1"/>
</dbReference>
<sequence>MSLFINLKKLGVNTTVLATSISLVACGGGGSDGYYNNGSPSGNTGEGNTSDNNQSETDTSKVANSLSISLQDIEGKPLQIAQDNSQVKIAVKVLNIDKGGIAGKDVRLSIGGEDLGVESTNSKVSSDENGVALFTLNIPALQTDTGKVQLTAKVEGTTVSIPYTLNIKKTSTIISDYNLNVPQGLVLNLPKGSTDVVVQVTDAKSGAKVGQTVELTLPPEMNGKFIVETGSSVTTDTQGKATFKISANPNLTSDDIANFVESSQKLSFKLIDEYRAEKNAVTSLTFKDISSVVNKLEIITPEDSIAAKDGTAKILVFAKNSAGNVLKNTQVKLAVDAIAKYYGVQLDKNEATTNSEGYAEFTLKSNSNYPIALSQRGIELTATYENNPDINGKATVQVVTADSSVNNQEAIQRLEIASAYKVNAVNDSVEIKVKAINYKGLGASKGNITLSLNAGATSNGVTFDGAATRDVDPNGFVTFKLKTISLTPTPTQKAIDALIDAGIEATFTADNGASNKINIIVDNEIVSEKTIDYLQIDPILNTFDYKKDQTITVKVKALDEKGSPLIGEKLQLNKNTQFQSLGLSLNGNAEAATRDDGYAIFELDYKYNGSEPQRIAAEQGVNIVFSAVRDSKKTQSIKLNFATQAKPELDYLTVDTDGIKSIILGVEKIVTVRVAAVDKNGDALANQLVNLNVKDNISLTKGVSYASPTEVTTDSNGLAVFSLKVKAQNQSDYDALMNGFDIEVTPIGSDTKKISRHIELSAFTTDPEANSKVAQLMIDPITNAFSYVQNQNIVIRAKALDDKGNPLVNARVNIESSLSSTDMKALQLSLVSQAEQVTDAEGYATFIYSYKYDGTSTQANLAKAGVEFTIRSAITNKVDNIAIKFATLPKVLDYFNVSLSQYALALEGGEKVISITVDAKDINGDILAGQQVSIGLNDAALPNGIKLLTPSSLITDNAGKAVFQISIDPKTAEQIANLDANDLTIAILGKRPDGSSYSAVQKVELSKPVEVLPDLANLLFTTIDDKPLDTISVLGGETRVKVKAVDENGKPIPNTPIAIALSSLTSSRVSLSNLPTQTNSQGEAEFTVTVSEGVYDASLIKNGIVFAVVGTNLNNGDRLQQTSVISITAPANALNPRLTSDVKTVTAGQTVKVYAAVKDEMGINTAAGTPMRLTLNPKAIAAGVKLSADGVVIQGNGSVPIDLIIPQGITSAALESIVVTGTIRDPRSNEIQTKLNFAVQDISNPYHLTIDSSRVSLSSAGDSAFVTVKLLDKNQGGVANEKVSLAIADPRNATSIKGASQLITNQFGEAVFEVSMKSLQGTLVLPVLPIELTATHTTATGASVSLPGSIQVHSPTVLAPELDLKIKVSKDKLNVRGDSFEVSVLVVDLDGSSQAGKAVTLTIPQYNQNGAYIHGASTIESDENGWAKFSIVIDESLRNPTYDFVAADLRVEAVVKDTQNTERRVPHVIDVVNSEVPVTIGSIAVNFNPTELTSTGNGIYYQKEGSVQLVDVDGKPVANQDVVLDIRPTSYVLGEWKYEIQKDAWKIVEQPGVDVDGNPITLKVKELDAVYPFTNLKGWIKPGDYYYPLVGTIPAQVQDKNSATTCTVDPTTSTWTANGQALRVVRFLGGTANNSTTHPYTATYRTDSTGRFDFIIEYPKANAHWIAVEVGAKTTLAQTPTRGYTTLTLPSLSSDYAADGSYAPNRVSPYTTCVN</sequence>
<name>A0ABP2ZC46_ACILW</name>
<dbReference type="InterPro" id="IPR013783">
    <property type="entry name" value="Ig-like_fold"/>
</dbReference>
<keyword evidence="3" id="KW-1185">Reference proteome</keyword>
<feature type="compositionally biased region" description="Polar residues" evidence="1">
    <location>
        <begin position="46"/>
        <end position="61"/>
    </location>
</feature>
<protein>
    <recommendedName>
        <fullName evidence="4">Big-1 domain-containing protein</fullName>
    </recommendedName>
</protein>
<reference evidence="2 3" key="1">
    <citation type="submission" date="2013-10" db="EMBL/GenBank/DDBJ databases">
        <title>The Genome Sequence of Acinetobacter lwoffii NIPH 512.</title>
        <authorList>
            <consortium name="The Broad Institute Genomics Platform"/>
            <consortium name="The Broad Institute Genome Sequencing Center for Infectious Disease"/>
            <person name="Cerqueira G."/>
            <person name="Feldgarden M."/>
            <person name="Courvalin P."/>
            <person name="Grillot-Courvalin C."/>
            <person name="Clermont D."/>
            <person name="Rocha E."/>
            <person name="Yoon E.-J."/>
            <person name="Nemec A."/>
            <person name="Young S.K."/>
            <person name="Zeng Q."/>
            <person name="Gargeya S."/>
            <person name="Fitzgerald M."/>
            <person name="Abouelleil A."/>
            <person name="Alvarado L."/>
            <person name="Berlin A.M."/>
            <person name="Chapman S.B."/>
            <person name="Gainer-Dewar J."/>
            <person name="Goldberg J."/>
            <person name="Gnerre S."/>
            <person name="Griggs A."/>
            <person name="Gujja S."/>
            <person name="Hansen M."/>
            <person name="Howarth C."/>
            <person name="Imamovic A."/>
            <person name="Ireland A."/>
            <person name="Larimer J."/>
            <person name="McCowan C."/>
            <person name="Murphy C."/>
            <person name="Pearson M."/>
            <person name="Poon T.W."/>
            <person name="Priest M."/>
            <person name="Roberts A."/>
            <person name="Saif S."/>
            <person name="Shea T."/>
            <person name="Sykes S."/>
            <person name="Wortman J."/>
            <person name="Nusbaum C."/>
            <person name="Birren B."/>
        </authorList>
    </citation>
    <scope>NUCLEOTIDE SEQUENCE [LARGE SCALE GENOMIC DNA]</scope>
    <source>
        <strain evidence="2 3">NIPH 512</strain>
    </source>
</reference>
<comment type="caution">
    <text evidence="2">The sequence shown here is derived from an EMBL/GenBank/DDBJ whole genome shotgun (WGS) entry which is preliminary data.</text>
</comment>
<dbReference type="EMBL" id="AYHO01000004">
    <property type="protein sequence ID" value="ESJ94984.1"/>
    <property type="molecule type" value="Genomic_DNA"/>
</dbReference>
<evidence type="ECO:0008006" key="4">
    <source>
        <dbReference type="Google" id="ProtNLM"/>
    </source>
</evidence>
<proteinExistence type="predicted"/>
<organism evidence="2 3">
    <name type="scientific">Acinetobacter lwoffii NCTC 5866 = CIP 64.10 = NIPH 512</name>
    <dbReference type="NCBI Taxonomy" id="981327"/>
    <lineage>
        <taxon>Bacteria</taxon>
        <taxon>Pseudomonadati</taxon>
        <taxon>Pseudomonadota</taxon>
        <taxon>Gammaproteobacteria</taxon>
        <taxon>Moraxellales</taxon>
        <taxon>Moraxellaceae</taxon>
        <taxon>Acinetobacter</taxon>
    </lineage>
</organism>
<dbReference type="Gene3D" id="2.60.40.10">
    <property type="entry name" value="Immunoglobulins"/>
    <property type="match status" value="4"/>
</dbReference>
<accession>A0ABP2ZC46</accession>
<dbReference type="SUPFAM" id="SSF49373">
    <property type="entry name" value="Invasin/intimin cell-adhesion fragments"/>
    <property type="match status" value="1"/>
</dbReference>
<feature type="region of interest" description="Disordered" evidence="1">
    <location>
        <begin position="37"/>
        <end position="61"/>
    </location>
</feature>